<dbReference type="EMBL" id="RCSX01000050">
    <property type="protein sequence ID" value="KAF7913366.1"/>
    <property type="molecule type" value="Genomic_DNA"/>
</dbReference>
<organism evidence="1 2">
    <name type="scientific">Botrytis deweyae</name>
    <dbReference type="NCBI Taxonomy" id="2478750"/>
    <lineage>
        <taxon>Eukaryota</taxon>
        <taxon>Fungi</taxon>
        <taxon>Dikarya</taxon>
        <taxon>Ascomycota</taxon>
        <taxon>Pezizomycotina</taxon>
        <taxon>Leotiomycetes</taxon>
        <taxon>Helotiales</taxon>
        <taxon>Sclerotiniaceae</taxon>
        <taxon>Botrytis</taxon>
    </lineage>
</organism>
<evidence type="ECO:0008006" key="3">
    <source>
        <dbReference type="Google" id="ProtNLM"/>
    </source>
</evidence>
<dbReference type="RefSeq" id="XP_038804425.1">
    <property type="nucleotide sequence ID" value="XM_038959213.1"/>
</dbReference>
<evidence type="ECO:0000313" key="2">
    <source>
        <dbReference type="Proteomes" id="UP000783213"/>
    </source>
</evidence>
<keyword evidence="2" id="KW-1185">Reference proteome</keyword>
<evidence type="ECO:0000313" key="1">
    <source>
        <dbReference type="EMBL" id="KAF7913366.1"/>
    </source>
</evidence>
<dbReference type="GeneID" id="62238362"/>
<reference evidence="1 2" key="1">
    <citation type="journal article" date="2020" name="Genome Biol. Evol.">
        <title>Comparative genomics of Sclerotiniaceae.</title>
        <authorList>
            <person name="Valero Jimenez C.A."/>
            <person name="Steentjes M."/>
            <person name="Scholten O.E."/>
            <person name="Van Kan J.A.L."/>
        </authorList>
    </citation>
    <scope>NUCLEOTIDE SEQUENCE [LARGE SCALE GENOMIC DNA]</scope>
    <source>
        <strain evidence="1 2">B1</strain>
    </source>
</reference>
<proteinExistence type="predicted"/>
<dbReference type="Proteomes" id="UP000783213">
    <property type="component" value="Unassembled WGS sequence"/>
</dbReference>
<name>A0ABQ7I5G6_9HELO</name>
<comment type="caution">
    <text evidence="1">The sequence shown here is derived from an EMBL/GenBank/DDBJ whole genome shotgun (WGS) entry which is preliminary data.</text>
</comment>
<accession>A0ABQ7I5G6</accession>
<sequence length="177" mass="19890">MPLLSGSRMHIYGEILRSMPPSDGGVAKQPCHTTNHETSVAELYSAFTIDILLDENSLALLALEPRVERGKRTRDIPNWATDMNDSVEYGVDRYYRRWGDKQIYNSCGENRLDKQALTDATADPSHHFNVLGLTGIMIDTVDVLAPARLTKGPFETIPDVVISQTLRDWMDLARSRT</sequence>
<protein>
    <recommendedName>
        <fullName evidence="3">Chitinase</fullName>
    </recommendedName>
</protein>
<gene>
    <name evidence="1" type="ORF">EAE98_011591</name>
</gene>